<dbReference type="InterPro" id="IPR016155">
    <property type="entry name" value="Mopterin_synth/thiamin_S_b"/>
</dbReference>
<dbReference type="InterPro" id="IPR003749">
    <property type="entry name" value="ThiS/MoaD-like"/>
</dbReference>
<dbReference type="PANTHER" id="PTHR34472:SF1">
    <property type="entry name" value="SULFUR CARRIER PROTEIN THIS"/>
    <property type="match status" value="1"/>
</dbReference>
<dbReference type="AlphaFoldDB" id="C0GEC8"/>
<dbReference type="Pfam" id="PF02597">
    <property type="entry name" value="ThiS"/>
    <property type="match status" value="1"/>
</dbReference>
<dbReference type="InterPro" id="IPR012675">
    <property type="entry name" value="Beta-grasp_dom_sf"/>
</dbReference>
<dbReference type="OrthoDB" id="9798559at2"/>
<name>C0GEC8_DETAL</name>
<gene>
    <name evidence="1" type="ORF">DealDRAFT_0837</name>
</gene>
<dbReference type="EMBL" id="ACJM01000003">
    <property type="protein sequence ID" value="EEG78422.1"/>
    <property type="molecule type" value="Genomic_DNA"/>
</dbReference>
<evidence type="ECO:0000313" key="1">
    <source>
        <dbReference type="EMBL" id="EEG78422.1"/>
    </source>
</evidence>
<dbReference type="PANTHER" id="PTHR34472">
    <property type="entry name" value="SULFUR CARRIER PROTEIN THIS"/>
    <property type="match status" value="1"/>
</dbReference>
<accession>C0GEC8</accession>
<dbReference type="CDD" id="cd00565">
    <property type="entry name" value="Ubl_ThiS"/>
    <property type="match status" value="1"/>
</dbReference>
<dbReference type="RefSeq" id="WP_008515162.1">
    <property type="nucleotide sequence ID" value="NZ_ACJM01000003.1"/>
</dbReference>
<proteinExistence type="predicted"/>
<sequence>MIINGTEKDFPEGITVAKLLEELSLDPNKVVVEVDQQIVPKDEYRQKKLSSTAAVELISFVGGG</sequence>
<evidence type="ECO:0000313" key="2">
    <source>
        <dbReference type="Proteomes" id="UP000006443"/>
    </source>
</evidence>
<dbReference type="InterPro" id="IPR010035">
    <property type="entry name" value="Thi_S"/>
</dbReference>
<dbReference type="eggNOG" id="COG2104">
    <property type="taxonomic scope" value="Bacteria"/>
</dbReference>
<dbReference type="Gene3D" id="3.10.20.30">
    <property type="match status" value="1"/>
</dbReference>
<organism evidence="1 2">
    <name type="scientific">Dethiobacter alkaliphilus AHT 1</name>
    <dbReference type="NCBI Taxonomy" id="555088"/>
    <lineage>
        <taxon>Bacteria</taxon>
        <taxon>Bacillati</taxon>
        <taxon>Bacillota</taxon>
        <taxon>Dethiobacteria</taxon>
        <taxon>Dethiobacterales</taxon>
        <taxon>Dethiobacteraceae</taxon>
        <taxon>Dethiobacter</taxon>
    </lineage>
</organism>
<keyword evidence="2" id="KW-1185">Reference proteome</keyword>
<dbReference type="SUPFAM" id="SSF54285">
    <property type="entry name" value="MoaD/ThiS"/>
    <property type="match status" value="1"/>
</dbReference>
<comment type="caution">
    <text evidence="1">The sequence shown here is derived from an EMBL/GenBank/DDBJ whole genome shotgun (WGS) entry which is preliminary data.</text>
</comment>
<protein>
    <submittedName>
        <fullName evidence="1">Thiamine biosynthesis protein ThiS</fullName>
    </submittedName>
</protein>
<dbReference type="STRING" id="555088.DealDRAFT_0837"/>
<dbReference type="Proteomes" id="UP000006443">
    <property type="component" value="Unassembled WGS sequence"/>
</dbReference>
<reference evidence="1 2" key="1">
    <citation type="submission" date="2009-02" db="EMBL/GenBank/DDBJ databases">
        <title>Sequencing of the draft genome and assembly of Dethiobacter alkaliphilus AHT 1.</title>
        <authorList>
            <consortium name="US DOE Joint Genome Institute (JGI-PGF)"/>
            <person name="Lucas S."/>
            <person name="Copeland A."/>
            <person name="Lapidus A."/>
            <person name="Glavina del Rio T."/>
            <person name="Dalin E."/>
            <person name="Tice H."/>
            <person name="Bruce D."/>
            <person name="Goodwin L."/>
            <person name="Pitluck S."/>
            <person name="Larimer F."/>
            <person name="Land M.L."/>
            <person name="Hauser L."/>
            <person name="Muyzer G."/>
        </authorList>
    </citation>
    <scope>NUCLEOTIDE SEQUENCE [LARGE SCALE GENOMIC DNA]</scope>
    <source>
        <strain evidence="1 2">AHT 1</strain>
    </source>
</reference>
<dbReference type="NCBIfam" id="TIGR01683">
    <property type="entry name" value="thiS"/>
    <property type="match status" value="1"/>
</dbReference>